<proteinExistence type="predicted"/>
<sequence>MFVLYRRLAHPAVRARLAADFDEIEKLIDEHGDQVDIDDPVKMKPERR</sequence>
<keyword evidence="2" id="KW-1185">Reference proteome</keyword>
<protein>
    <submittedName>
        <fullName evidence="1">Uncharacterized protein</fullName>
    </submittedName>
</protein>
<accession>A0ABY5D321</accession>
<dbReference type="RefSeq" id="WP_254417418.1">
    <property type="nucleotide sequence ID" value="NZ_BAAAJB010000011.1"/>
</dbReference>
<evidence type="ECO:0000313" key="1">
    <source>
        <dbReference type="EMBL" id="USY17928.1"/>
    </source>
</evidence>
<reference evidence="1" key="1">
    <citation type="submission" date="2022-06" db="EMBL/GenBank/DDBJ databases">
        <authorList>
            <person name="Ping M."/>
        </authorList>
    </citation>
    <scope>NUCLEOTIDE SEQUENCE</scope>
    <source>
        <strain evidence="1">JCM11759T</strain>
    </source>
</reference>
<dbReference type="EMBL" id="CP099837">
    <property type="protein sequence ID" value="USY17928.1"/>
    <property type="molecule type" value="Genomic_DNA"/>
</dbReference>
<name>A0ABY5D321_9ACTN</name>
<evidence type="ECO:0000313" key="2">
    <source>
        <dbReference type="Proteomes" id="UP001055940"/>
    </source>
</evidence>
<organism evidence="1 2">
    <name type="scientific">Nocardiopsis exhalans</name>
    <dbReference type="NCBI Taxonomy" id="163604"/>
    <lineage>
        <taxon>Bacteria</taxon>
        <taxon>Bacillati</taxon>
        <taxon>Actinomycetota</taxon>
        <taxon>Actinomycetes</taxon>
        <taxon>Streptosporangiales</taxon>
        <taxon>Nocardiopsidaceae</taxon>
        <taxon>Nocardiopsis</taxon>
    </lineage>
</organism>
<gene>
    <name evidence="1" type="ORF">NE857_21675</name>
</gene>
<dbReference type="Proteomes" id="UP001055940">
    <property type="component" value="Chromosome"/>
</dbReference>